<evidence type="ECO:0000259" key="13">
    <source>
        <dbReference type="PROSITE" id="PS50928"/>
    </source>
</evidence>
<dbReference type="FunFam" id="1.10.3720.10:FF:000054">
    <property type="entry name" value="Molybdenum transport system permease"/>
    <property type="match status" value="1"/>
</dbReference>
<dbReference type="GO" id="GO:0015098">
    <property type="term" value="F:molybdate ion transmembrane transporter activity"/>
    <property type="evidence" value="ECO:0007669"/>
    <property type="project" value="UniProtKB-UniRule"/>
</dbReference>
<organism evidence="14 15">
    <name type="scientific">Candidatus Nitrospira nitrosa</name>
    <dbReference type="NCBI Taxonomy" id="1742972"/>
    <lineage>
        <taxon>Bacteria</taxon>
        <taxon>Pseudomonadati</taxon>
        <taxon>Nitrospirota</taxon>
        <taxon>Nitrospiria</taxon>
        <taxon>Nitrospirales</taxon>
        <taxon>Nitrospiraceae</taxon>
        <taxon>Nitrospira</taxon>
    </lineage>
</organism>
<comment type="similarity">
    <text evidence="3 12">Belongs to the binding-protein-dependent transport system permease family. CysTW subfamily.</text>
</comment>
<evidence type="ECO:0000313" key="14">
    <source>
        <dbReference type="EMBL" id="CUS38483.1"/>
    </source>
</evidence>
<feature type="transmembrane region" description="Helical" evidence="11">
    <location>
        <begin position="90"/>
        <end position="109"/>
    </location>
</feature>
<feature type="transmembrane region" description="Helical" evidence="11">
    <location>
        <begin position="201"/>
        <end position="225"/>
    </location>
</feature>
<name>A0A0S4LLM5_9BACT</name>
<dbReference type="PROSITE" id="PS50928">
    <property type="entry name" value="ABC_TM1"/>
    <property type="match status" value="1"/>
</dbReference>
<dbReference type="PANTHER" id="PTHR30183:SF8">
    <property type="entry name" value="MOLYBDENUM TRANSPORT SYSTEM PERMEASE"/>
    <property type="match status" value="1"/>
</dbReference>
<dbReference type="EMBL" id="CZQA01000011">
    <property type="protein sequence ID" value="CUS38483.1"/>
    <property type="molecule type" value="Genomic_DNA"/>
</dbReference>
<protein>
    <recommendedName>
        <fullName evidence="12">Molybdenum transport system permease</fullName>
    </recommendedName>
</protein>
<evidence type="ECO:0000256" key="5">
    <source>
        <dbReference type="ARBA" id="ARBA00022475"/>
    </source>
</evidence>
<keyword evidence="10 11" id="KW-0472">Membrane</keyword>
<evidence type="ECO:0000256" key="7">
    <source>
        <dbReference type="ARBA" id="ARBA00022519"/>
    </source>
</evidence>
<dbReference type="Gene3D" id="1.10.3720.10">
    <property type="entry name" value="MetI-like"/>
    <property type="match status" value="1"/>
</dbReference>
<evidence type="ECO:0000313" key="15">
    <source>
        <dbReference type="Proteomes" id="UP000199032"/>
    </source>
</evidence>
<dbReference type="Pfam" id="PF00528">
    <property type="entry name" value="BPD_transp_1"/>
    <property type="match status" value="1"/>
</dbReference>
<dbReference type="PANTHER" id="PTHR30183">
    <property type="entry name" value="MOLYBDENUM TRANSPORT SYSTEM PERMEASE PROTEIN MODB"/>
    <property type="match status" value="1"/>
</dbReference>
<dbReference type="InterPro" id="IPR035906">
    <property type="entry name" value="MetI-like_sf"/>
</dbReference>
<accession>A0A0S4LLM5</accession>
<keyword evidence="6 12" id="KW-0500">Molybdenum</keyword>
<reference evidence="14 15" key="1">
    <citation type="submission" date="2015-10" db="EMBL/GenBank/DDBJ databases">
        <authorList>
            <person name="Gilbert D.G."/>
        </authorList>
    </citation>
    <scope>NUCLEOTIDE SEQUENCE [LARGE SCALE GENOMIC DNA]</scope>
    <source>
        <strain evidence="14">COMA1</strain>
    </source>
</reference>
<keyword evidence="5 12" id="KW-1003">Cell membrane</keyword>
<dbReference type="GO" id="GO:0005886">
    <property type="term" value="C:plasma membrane"/>
    <property type="evidence" value="ECO:0007669"/>
    <property type="project" value="UniProtKB-SubCell"/>
</dbReference>
<keyword evidence="9 11" id="KW-1133">Transmembrane helix</keyword>
<keyword evidence="4 11" id="KW-0813">Transport</keyword>
<comment type="function">
    <text evidence="1 12">Part of the binding-protein-dependent transport system for molybdenum; probably responsible for the translocation of the substrate across the membrane.</text>
</comment>
<feature type="transmembrane region" description="Helical" evidence="11">
    <location>
        <begin position="20"/>
        <end position="48"/>
    </location>
</feature>
<gene>
    <name evidence="14" type="primary">modB</name>
    <name evidence="14" type="ORF">COMA1_50126</name>
</gene>
<feature type="domain" description="ABC transmembrane type-1" evidence="13">
    <location>
        <begin position="22"/>
        <end position="222"/>
    </location>
</feature>
<keyword evidence="15" id="KW-1185">Reference proteome</keyword>
<dbReference type="AlphaFoldDB" id="A0A0S4LLM5"/>
<evidence type="ECO:0000256" key="9">
    <source>
        <dbReference type="ARBA" id="ARBA00022989"/>
    </source>
</evidence>
<proteinExistence type="inferred from homology"/>
<evidence type="ECO:0000256" key="10">
    <source>
        <dbReference type="ARBA" id="ARBA00023136"/>
    </source>
</evidence>
<evidence type="ECO:0000256" key="4">
    <source>
        <dbReference type="ARBA" id="ARBA00022448"/>
    </source>
</evidence>
<evidence type="ECO:0000256" key="12">
    <source>
        <dbReference type="RuleBase" id="RU365097"/>
    </source>
</evidence>
<dbReference type="Proteomes" id="UP000199032">
    <property type="component" value="Unassembled WGS sequence"/>
</dbReference>
<dbReference type="InterPro" id="IPR000515">
    <property type="entry name" value="MetI-like"/>
</dbReference>
<keyword evidence="7" id="KW-0997">Cell inner membrane</keyword>
<dbReference type="NCBIfam" id="TIGR02141">
    <property type="entry name" value="modB_ABC"/>
    <property type="match status" value="1"/>
</dbReference>
<dbReference type="InterPro" id="IPR011867">
    <property type="entry name" value="ModB_ABC"/>
</dbReference>
<keyword evidence="8 11" id="KW-0812">Transmembrane</keyword>
<feature type="transmembrane region" description="Helical" evidence="11">
    <location>
        <begin position="60"/>
        <end position="84"/>
    </location>
</feature>
<dbReference type="SUPFAM" id="SSF161098">
    <property type="entry name" value="MetI-like"/>
    <property type="match status" value="1"/>
</dbReference>
<dbReference type="CDD" id="cd06261">
    <property type="entry name" value="TM_PBP2"/>
    <property type="match status" value="1"/>
</dbReference>
<comment type="subcellular location">
    <subcellularLocation>
        <location evidence="2">Cell inner membrane</location>
        <topology evidence="2">Multi-pass membrane protein</topology>
    </subcellularLocation>
    <subcellularLocation>
        <location evidence="11">Cell membrane</location>
        <topology evidence="11">Multi-pass membrane protein</topology>
    </subcellularLocation>
</comment>
<evidence type="ECO:0000256" key="6">
    <source>
        <dbReference type="ARBA" id="ARBA00022505"/>
    </source>
</evidence>
<dbReference type="STRING" id="1742972.COMA1_50126"/>
<evidence type="ECO:0000256" key="11">
    <source>
        <dbReference type="RuleBase" id="RU363032"/>
    </source>
</evidence>
<evidence type="ECO:0000256" key="2">
    <source>
        <dbReference type="ARBA" id="ARBA00004429"/>
    </source>
</evidence>
<sequence>MPSFTAKKVHMEALTELDLSALWVTVQLAATTVAVLLLIGTPLAWWLAHTRSRIRPIIEALVALPIVLPPTVLGFYLLIALGPYGPFGRVAHVNLAFTFTGLVIASVFYSMPFVIQPLQGAFEAVGKAPLEAAWSLRASRLDAFLTVVSPIALRGYITAIVLGFAHTIGEFGVVLMVGGSIPGETRVLSTTIFEHVEAMEYGQAHAIATVLLTFSFLVLLAVYVANRRFPIHVS</sequence>
<evidence type="ECO:0000256" key="8">
    <source>
        <dbReference type="ARBA" id="ARBA00022692"/>
    </source>
</evidence>
<feature type="transmembrane region" description="Helical" evidence="11">
    <location>
        <begin position="156"/>
        <end position="181"/>
    </location>
</feature>
<evidence type="ECO:0000256" key="3">
    <source>
        <dbReference type="ARBA" id="ARBA00007069"/>
    </source>
</evidence>
<evidence type="ECO:0000256" key="1">
    <source>
        <dbReference type="ARBA" id="ARBA00002949"/>
    </source>
</evidence>